<organism evidence="2">
    <name type="scientific">Thermogemmatispora argillosa</name>
    <dbReference type="NCBI Taxonomy" id="2045280"/>
    <lineage>
        <taxon>Bacteria</taxon>
        <taxon>Bacillati</taxon>
        <taxon>Chloroflexota</taxon>
        <taxon>Ktedonobacteria</taxon>
        <taxon>Thermogemmatisporales</taxon>
        <taxon>Thermogemmatisporaceae</taxon>
        <taxon>Thermogemmatispora</taxon>
    </lineage>
</organism>
<feature type="region of interest" description="Disordered" evidence="1">
    <location>
        <begin position="39"/>
        <end position="59"/>
    </location>
</feature>
<name>A0A455T0L9_9CHLR</name>
<dbReference type="AlphaFoldDB" id="A0A455T0L9"/>
<gene>
    <name evidence="2" type="ORF">KTA_09410</name>
</gene>
<proteinExistence type="predicted"/>
<protein>
    <submittedName>
        <fullName evidence="2">Uncharacterized protein</fullName>
    </submittedName>
</protein>
<dbReference type="EMBL" id="AP019377">
    <property type="protein sequence ID" value="BBH92742.1"/>
    <property type="molecule type" value="Genomic_DNA"/>
</dbReference>
<reference evidence="2" key="1">
    <citation type="submission" date="2018-12" db="EMBL/GenBank/DDBJ databases">
        <title>Novel natural products biosynthetic potential of the class Ktedonobacteria.</title>
        <authorList>
            <person name="Zheng Y."/>
            <person name="Saitou A."/>
            <person name="Wang C.M."/>
            <person name="Toyoda A."/>
            <person name="Minakuchi Y."/>
            <person name="Sekiguchi Y."/>
            <person name="Ueda K."/>
            <person name="Takano H."/>
            <person name="Sakai Y."/>
            <person name="Yokota A."/>
            <person name="Yabe S."/>
        </authorList>
    </citation>
    <scope>NUCLEOTIDE SEQUENCE</scope>
    <source>
        <strain evidence="2">A3-2</strain>
    </source>
</reference>
<sequence length="59" mass="6816">MPFSWLSLGVGSGLAPDPQLTKAFVLAVLLRYNTENEEATVREQQKQRRKWRANQSREL</sequence>
<evidence type="ECO:0000313" key="2">
    <source>
        <dbReference type="EMBL" id="BBH92742.1"/>
    </source>
</evidence>
<accession>A0A455T0L9</accession>
<evidence type="ECO:0000256" key="1">
    <source>
        <dbReference type="SAM" id="MobiDB-lite"/>
    </source>
</evidence>